<organism evidence="1 2">
    <name type="scientific">Nitrosomonas stercoris</name>
    <dbReference type="NCBI Taxonomy" id="1444684"/>
    <lineage>
        <taxon>Bacteria</taxon>
        <taxon>Pseudomonadati</taxon>
        <taxon>Pseudomonadota</taxon>
        <taxon>Betaproteobacteria</taxon>
        <taxon>Nitrosomonadales</taxon>
        <taxon>Nitrosomonadaceae</taxon>
        <taxon>Nitrosomonas</taxon>
    </lineage>
</organism>
<sequence>MKALFFLRHYNDIDHITPVISKWAESNHHADVVLLGHAKFMQDYRIQYLSHLQQVRVAHIRDVLSTWEFMQWRIQTLLLIRGVRRIFLLGKIAQQLANWYGPSKRAATWKKIAQHLLDRTFGHDQHGVIVFDWVTSHSPVAIEWIEIIITMAKERGLGVVSLPHGDSPHANQLIRHREWIIQPNTIYAEAKIFDKLVVPNELCASRFRPFLNKEAIAVLGSPRYCDEWLEKLATLSPPAQLKTNTGTQLKIVMFLRKREFTTFWEEVDEIVHMMAAFPGVQLIIKPHTRGGWRQPLTSNSSLRHLSNVSIAADSVHSISLMNWADVIIDLATSVVFEAIKAKKPVLAADYLHAGRSAHAYYMPETELKCRDDVYQLISGFLINGCDNFYKEAHRQRFINEMLHVGGADVLSRYITLLEEQAQPAKAATIEKMRNQNYSLAIWQRIKTYAGFTQ</sequence>
<evidence type="ECO:0000313" key="1">
    <source>
        <dbReference type="EMBL" id="BBL35126.1"/>
    </source>
</evidence>
<dbReference type="EMBL" id="AP019755">
    <property type="protein sequence ID" value="BBL35126.1"/>
    <property type="molecule type" value="Genomic_DNA"/>
</dbReference>
<proteinExistence type="predicted"/>
<dbReference type="KEGG" id="nst:Nstercoris_01383"/>
<accession>A0A4Y1YLZ6</accession>
<evidence type="ECO:0000313" key="2">
    <source>
        <dbReference type="Proteomes" id="UP000316473"/>
    </source>
</evidence>
<name>A0A4Y1YLZ6_9PROT</name>
<keyword evidence="2" id="KW-1185">Reference proteome</keyword>
<evidence type="ECO:0008006" key="3">
    <source>
        <dbReference type="Google" id="ProtNLM"/>
    </source>
</evidence>
<reference evidence="1 2" key="1">
    <citation type="submission" date="2019-06" db="EMBL/GenBank/DDBJ databases">
        <title>Nitrosomonas stercoris KYUHI-S whole genome shotgun sequence.</title>
        <authorList>
            <person name="Nakagawa T."/>
            <person name="Tsuchiya Y."/>
            <person name="Takahashi R."/>
        </authorList>
    </citation>
    <scope>NUCLEOTIDE SEQUENCE [LARGE SCALE GENOMIC DNA]</scope>
    <source>
        <strain evidence="1 2">KYUHI-S</strain>
    </source>
</reference>
<gene>
    <name evidence="1" type="ORF">Nstercoris_01383</name>
</gene>
<dbReference type="Proteomes" id="UP000316473">
    <property type="component" value="Chromosome"/>
</dbReference>
<dbReference type="SUPFAM" id="SSF53756">
    <property type="entry name" value="UDP-Glycosyltransferase/glycogen phosphorylase"/>
    <property type="match status" value="1"/>
</dbReference>
<protein>
    <recommendedName>
        <fullName evidence="3">CDP-Glycerol:Poly(Glycerophosphate) glycerophosphotransferase</fullName>
    </recommendedName>
</protein>
<dbReference type="AlphaFoldDB" id="A0A4Y1YLZ6"/>